<dbReference type="Pfam" id="PF20569">
    <property type="entry name" value="DUF6778"/>
    <property type="match status" value="1"/>
</dbReference>
<name>A0AAJ1X4K5_9RHOB</name>
<feature type="signal peptide" evidence="1">
    <location>
        <begin position="1"/>
        <end position="19"/>
    </location>
</feature>
<proteinExistence type="predicted"/>
<dbReference type="AlphaFoldDB" id="A0AAJ1X4K5"/>
<evidence type="ECO:0008006" key="4">
    <source>
        <dbReference type="Google" id="ProtNLM"/>
    </source>
</evidence>
<dbReference type="PROSITE" id="PS51257">
    <property type="entry name" value="PROKAR_LIPOPROTEIN"/>
    <property type="match status" value="1"/>
</dbReference>
<protein>
    <recommendedName>
        <fullName evidence="4">Lipoprotein</fullName>
    </recommendedName>
</protein>
<keyword evidence="3" id="KW-1185">Reference proteome</keyword>
<reference evidence="2" key="1">
    <citation type="submission" date="2022-07" db="EMBL/GenBank/DDBJ databases">
        <authorList>
            <person name="Otstavnykh N."/>
            <person name="Isaeva M."/>
            <person name="Bystritskaya E."/>
        </authorList>
    </citation>
    <scope>NUCLEOTIDE SEQUENCE</scope>
    <source>
        <strain evidence="2">10Alg 79</strain>
    </source>
</reference>
<accession>A0AAJ1X4K5</accession>
<dbReference type="EMBL" id="JANFFA010000001">
    <property type="protein sequence ID" value="MDQ2093199.1"/>
    <property type="molecule type" value="Genomic_DNA"/>
</dbReference>
<feature type="chain" id="PRO_5042578966" description="Lipoprotein" evidence="1">
    <location>
        <begin position="20"/>
        <end position="230"/>
    </location>
</feature>
<sequence length="230" mass="25197">MKKMRLVALMMLGSVAVSGCSNMDIASRNAPFDAPAAKPAALSMKVTSFQVRVPRTLKASEANLYYPSGDIVWREDPLGDRHAQVQKIFEESLAVAVAPAKGSVPVLLDVEVKRFHALTEKARYTTGGRHEMIFVLNFLNPETLQPIAEPRRIETNIKAFGGQRAIHAEQNGITQRLRISQHIAGVVQRELGIEAPKVDDTPHVIKVQPAPEVSRNAVPLMSGDVTNSLF</sequence>
<evidence type="ECO:0000256" key="1">
    <source>
        <dbReference type="SAM" id="SignalP"/>
    </source>
</evidence>
<gene>
    <name evidence="2" type="ORF">NOI20_03675</name>
</gene>
<keyword evidence="1" id="KW-0732">Signal</keyword>
<evidence type="ECO:0000313" key="3">
    <source>
        <dbReference type="Proteomes" id="UP001227162"/>
    </source>
</evidence>
<comment type="caution">
    <text evidence="2">The sequence shown here is derived from an EMBL/GenBank/DDBJ whole genome shotgun (WGS) entry which is preliminary data.</text>
</comment>
<dbReference type="InterPro" id="IPR046705">
    <property type="entry name" value="DUF6778"/>
</dbReference>
<reference evidence="2" key="2">
    <citation type="submission" date="2023-04" db="EMBL/GenBank/DDBJ databases">
        <title>'Rhodoalgimonas zhirmunskyi' gen. nov., isolated from a red alga.</title>
        <authorList>
            <person name="Nedashkovskaya O.I."/>
            <person name="Otstavnykh N.Y."/>
            <person name="Bystritskaya E.P."/>
            <person name="Balabanova L.A."/>
            <person name="Isaeva M.P."/>
        </authorList>
    </citation>
    <scope>NUCLEOTIDE SEQUENCE</scope>
    <source>
        <strain evidence="2">10Alg 79</strain>
    </source>
</reference>
<organism evidence="2 3">
    <name type="scientific">Rhodalgimonas zhirmunskyi</name>
    <dbReference type="NCBI Taxonomy" id="2964767"/>
    <lineage>
        <taxon>Bacteria</taxon>
        <taxon>Pseudomonadati</taxon>
        <taxon>Pseudomonadota</taxon>
        <taxon>Alphaproteobacteria</taxon>
        <taxon>Rhodobacterales</taxon>
        <taxon>Roseobacteraceae</taxon>
        <taxon>Rhodalgimonas</taxon>
    </lineage>
</organism>
<evidence type="ECO:0000313" key="2">
    <source>
        <dbReference type="EMBL" id="MDQ2093199.1"/>
    </source>
</evidence>
<dbReference type="Proteomes" id="UP001227162">
    <property type="component" value="Unassembled WGS sequence"/>
</dbReference>
<dbReference type="RefSeq" id="WP_317624797.1">
    <property type="nucleotide sequence ID" value="NZ_JANFFA010000001.1"/>
</dbReference>